<dbReference type="Gramene" id="MELO3C035753.2.1">
    <property type="protein sequence ID" value="MELO3C035753.2.1"/>
    <property type="gene ID" value="MELO3C035753.2"/>
</dbReference>
<dbReference type="AlphaFoldDB" id="A0A9I9EM55"/>
<proteinExistence type="predicted"/>
<name>A0A9I9EM55_CUCME</name>
<sequence>MTAPEESFGRGQDFRWVYSLGSRIHQLVEGDGCLQGKIYGDPTMLNSITLDDLHAGSWLVVTNILQEYSVAWYPIYRIPDGNLRAAFLTYHSLGHFVSRTSQDTNSCLVCPVVGLQSYNAQYLIWADYVLMEMPRNECWFEPRESTSTFTSDLNPPRVLQERLRTLEETASLMARAVVKKGNLNSGNTHPDYDLKIASVDNTRKIFSC</sequence>
<organism evidence="1">
    <name type="scientific">Cucumis melo</name>
    <name type="common">Muskmelon</name>
    <dbReference type="NCBI Taxonomy" id="3656"/>
    <lineage>
        <taxon>Eukaryota</taxon>
        <taxon>Viridiplantae</taxon>
        <taxon>Streptophyta</taxon>
        <taxon>Embryophyta</taxon>
        <taxon>Tracheophyta</taxon>
        <taxon>Spermatophyta</taxon>
        <taxon>Magnoliopsida</taxon>
        <taxon>eudicotyledons</taxon>
        <taxon>Gunneridae</taxon>
        <taxon>Pentapetalae</taxon>
        <taxon>rosids</taxon>
        <taxon>fabids</taxon>
        <taxon>Cucurbitales</taxon>
        <taxon>Cucurbitaceae</taxon>
        <taxon>Benincaseae</taxon>
        <taxon>Cucumis</taxon>
    </lineage>
</organism>
<dbReference type="EnsemblPlants" id="MELO3C035753.2.1">
    <property type="protein sequence ID" value="MELO3C035753.2.1"/>
    <property type="gene ID" value="MELO3C035753.2"/>
</dbReference>
<reference evidence="1" key="1">
    <citation type="submission" date="2023-03" db="UniProtKB">
        <authorList>
            <consortium name="EnsemblPlants"/>
        </authorList>
    </citation>
    <scope>IDENTIFICATION</scope>
</reference>
<dbReference type="InterPro" id="IPR008507">
    <property type="entry name" value="DUF789"/>
</dbReference>
<dbReference type="PANTHER" id="PTHR32010">
    <property type="entry name" value="PHOTOSYSTEM II STABILITY/ASSEMBLY FACTOR HCF136, CHLOROPLASTIC"/>
    <property type="match status" value="1"/>
</dbReference>
<dbReference type="Pfam" id="PF05623">
    <property type="entry name" value="DUF789"/>
    <property type="match status" value="1"/>
</dbReference>
<dbReference type="PANTHER" id="PTHR32010:SF18">
    <property type="entry name" value="DUF789 FAMILY PROTEIN"/>
    <property type="match status" value="1"/>
</dbReference>
<accession>A0A9I9EM55</accession>
<protein>
    <submittedName>
        <fullName evidence="1">Uncharacterized protein</fullName>
    </submittedName>
</protein>
<evidence type="ECO:0000313" key="1">
    <source>
        <dbReference type="EnsemblPlants" id="MELO3C035753.2.1"/>
    </source>
</evidence>